<comment type="caution">
    <text evidence="2">The sequence shown here is derived from an EMBL/GenBank/DDBJ whole genome shotgun (WGS) entry which is preliminary data.</text>
</comment>
<dbReference type="GO" id="GO:0070681">
    <property type="term" value="P:glutaminyl-tRNAGln biosynthesis via transamidation"/>
    <property type="evidence" value="ECO:0007669"/>
    <property type="project" value="TreeGrafter"/>
</dbReference>
<evidence type="ECO:0000313" key="2">
    <source>
        <dbReference type="EMBL" id="OGI99563.1"/>
    </source>
</evidence>
<dbReference type="GO" id="GO:0006450">
    <property type="term" value="P:regulation of translational fidelity"/>
    <property type="evidence" value="ECO:0007669"/>
    <property type="project" value="InterPro"/>
</dbReference>
<organism evidence="2 3">
    <name type="scientific">Candidatus Nomurabacteria bacterium RIFCSPLOWO2_02_FULL_40_10</name>
    <dbReference type="NCBI Taxonomy" id="1801786"/>
    <lineage>
        <taxon>Bacteria</taxon>
        <taxon>Candidatus Nomuraibacteriota</taxon>
    </lineage>
</organism>
<dbReference type="InterPro" id="IPR003837">
    <property type="entry name" value="GatC"/>
</dbReference>
<protein>
    <recommendedName>
        <fullName evidence="1">Aspartyl/glutamyl-tRNA(Asn/Gln) amidotransferase subunit C</fullName>
        <shortName evidence="1">Asp/Glu-ADT subunit C</shortName>
        <ecNumber evidence="1">6.3.5.-</ecNumber>
    </recommendedName>
</protein>
<keyword evidence="1" id="KW-0648">Protein biosynthesis</keyword>
<sequence>MDAKTIRHISSLARIEITEREEKKLQDELSSILGYVEQLNKVNTDNVGPLYQTTGLTNAVREDEHRKDFEVGDVLHDKLIGQAPNNEERYIKVRSILDK</sequence>
<dbReference type="GO" id="GO:0005524">
    <property type="term" value="F:ATP binding"/>
    <property type="evidence" value="ECO:0007669"/>
    <property type="project" value="UniProtKB-KW"/>
</dbReference>
<comment type="similarity">
    <text evidence="1">Belongs to the GatC family.</text>
</comment>
<dbReference type="AlphaFoldDB" id="A0A1F6XZN7"/>
<dbReference type="GO" id="GO:0050566">
    <property type="term" value="F:asparaginyl-tRNA synthase (glutamine-hydrolyzing) activity"/>
    <property type="evidence" value="ECO:0007669"/>
    <property type="project" value="RHEA"/>
</dbReference>
<dbReference type="NCBIfam" id="TIGR00135">
    <property type="entry name" value="gatC"/>
    <property type="match status" value="1"/>
</dbReference>
<comment type="catalytic activity">
    <reaction evidence="1">
        <text>L-glutamyl-tRNA(Gln) + L-glutamine + ATP + H2O = L-glutaminyl-tRNA(Gln) + L-glutamate + ADP + phosphate + H(+)</text>
        <dbReference type="Rhea" id="RHEA:17521"/>
        <dbReference type="Rhea" id="RHEA-COMP:9681"/>
        <dbReference type="Rhea" id="RHEA-COMP:9684"/>
        <dbReference type="ChEBI" id="CHEBI:15377"/>
        <dbReference type="ChEBI" id="CHEBI:15378"/>
        <dbReference type="ChEBI" id="CHEBI:29985"/>
        <dbReference type="ChEBI" id="CHEBI:30616"/>
        <dbReference type="ChEBI" id="CHEBI:43474"/>
        <dbReference type="ChEBI" id="CHEBI:58359"/>
        <dbReference type="ChEBI" id="CHEBI:78520"/>
        <dbReference type="ChEBI" id="CHEBI:78521"/>
        <dbReference type="ChEBI" id="CHEBI:456216"/>
    </reaction>
</comment>
<gene>
    <name evidence="1" type="primary">gatC</name>
    <name evidence="2" type="ORF">A3H53_02090</name>
</gene>
<dbReference type="GO" id="GO:0050567">
    <property type="term" value="F:glutaminyl-tRNA synthase (glutamine-hydrolyzing) activity"/>
    <property type="evidence" value="ECO:0007669"/>
    <property type="project" value="UniProtKB-UniRule"/>
</dbReference>
<dbReference type="InterPro" id="IPR036113">
    <property type="entry name" value="Asp/Glu-ADT_sf_sub_c"/>
</dbReference>
<evidence type="ECO:0000313" key="3">
    <source>
        <dbReference type="Proteomes" id="UP000176479"/>
    </source>
</evidence>
<dbReference type="SUPFAM" id="SSF141000">
    <property type="entry name" value="Glu-tRNAGln amidotransferase C subunit"/>
    <property type="match status" value="1"/>
</dbReference>
<name>A0A1F6XZN7_9BACT</name>
<dbReference type="Pfam" id="PF02686">
    <property type="entry name" value="GatC"/>
    <property type="match status" value="1"/>
</dbReference>
<reference evidence="2 3" key="1">
    <citation type="journal article" date="2016" name="Nat. Commun.">
        <title>Thousands of microbial genomes shed light on interconnected biogeochemical processes in an aquifer system.</title>
        <authorList>
            <person name="Anantharaman K."/>
            <person name="Brown C.T."/>
            <person name="Hug L.A."/>
            <person name="Sharon I."/>
            <person name="Castelle C.J."/>
            <person name="Probst A.J."/>
            <person name="Thomas B.C."/>
            <person name="Singh A."/>
            <person name="Wilkins M.J."/>
            <person name="Karaoz U."/>
            <person name="Brodie E.L."/>
            <person name="Williams K.H."/>
            <person name="Hubbard S.S."/>
            <person name="Banfield J.F."/>
        </authorList>
    </citation>
    <scope>NUCLEOTIDE SEQUENCE [LARGE SCALE GENOMIC DNA]</scope>
</reference>
<comment type="subunit">
    <text evidence="1">Heterotrimer of A, B and C subunits.</text>
</comment>
<comment type="function">
    <text evidence="1">Allows the formation of correctly charged Asn-tRNA(Asn) or Gln-tRNA(Gln) through the transamidation of misacylated Asp-tRNA(Asn) or Glu-tRNA(Gln) in organisms which lack either or both of asparaginyl-tRNA or glutaminyl-tRNA synthetases. The reaction takes place in the presence of glutamine and ATP through an activated phospho-Asp-tRNA(Asn) or phospho-Glu-tRNA(Gln).</text>
</comment>
<dbReference type="HAMAP" id="MF_00122">
    <property type="entry name" value="GatC"/>
    <property type="match status" value="1"/>
</dbReference>
<dbReference type="Gene3D" id="1.10.20.60">
    <property type="entry name" value="Glu-tRNAGln amidotransferase C subunit, N-terminal domain"/>
    <property type="match status" value="1"/>
</dbReference>
<dbReference type="GO" id="GO:0006412">
    <property type="term" value="P:translation"/>
    <property type="evidence" value="ECO:0007669"/>
    <property type="project" value="UniProtKB-UniRule"/>
</dbReference>
<dbReference type="EMBL" id="MFVK01000017">
    <property type="protein sequence ID" value="OGI99563.1"/>
    <property type="molecule type" value="Genomic_DNA"/>
</dbReference>
<accession>A0A1F6XZN7</accession>
<evidence type="ECO:0000256" key="1">
    <source>
        <dbReference type="HAMAP-Rule" id="MF_00122"/>
    </source>
</evidence>
<dbReference type="Proteomes" id="UP000176479">
    <property type="component" value="Unassembled WGS sequence"/>
</dbReference>
<keyword evidence="1" id="KW-0067">ATP-binding</keyword>
<keyword evidence="1" id="KW-0547">Nucleotide-binding</keyword>
<dbReference type="EC" id="6.3.5.-" evidence="1"/>
<keyword evidence="1" id="KW-0436">Ligase</keyword>
<dbReference type="PANTHER" id="PTHR15004:SF0">
    <property type="entry name" value="GLUTAMYL-TRNA(GLN) AMIDOTRANSFERASE SUBUNIT C, MITOCHONDRIAL"/>
    <property type="match status" value="1"/>
</dbReference>
<comment type="catalytic activity">
    <reaction evidence="1">
        <text>L-aspartyl-tRNA(Asn) + L-glutamine + ATP + H2O = L-asparaginyl-tRNA(Asn) + L-glutamate + ADP + phosphate + 2 H(+)</text>
        <dbReference type="Rhea" id="RHEA:14513"/>
        <dbReference type="Rhea" id="RHEA-COMP:9674"/>
        <dbReference type="Rhea" id="RHEA-COMP:9677"/>
        <dbReference type="ChEBI" id="CHEBI:15377"/>
        <dbReference type="ChEBI" id="CHEBI:15378"/>
        <dbReference type="ChEBI" id="CHEBI:29985"/>
        <dbReference type="ChEBI" id="CHEBI:30616"/>
        <dbReference type="ChEBI" id="CHEBI:43474"/>
        <dbReference type="ChEBI" id="CHEBI:58359"/>
        <dbReference type="ChEBI" id="CHEBI:78515"/>
        <dbReference type="ChEBI" id="CHEBI:78516"/>
        <dbReference type="ChEBI" id="CHEBI:456216"/>
    </reaction>
</comment>
<proteinExistence type="inferred from homology"/>
<dbReference type="PANTHER" id="PTHR15004">
    <property type="entry name" value="GLUTAMYL-TRNA(GLN) AMIDOTRANSFERASE SUBUNIT C, MITOCHONDRIAL"/>
    <property type="match status" value="1"/>
</dbReference>